<dbReference type="PRINTS" id="PR00781">
    <property type="entry name" value="LIPOSIGPTASE"/>
</dbReference>
<evidence type="ECO:0000256" key="7">
    <source>
        <dbReference type="ARBA" id="ARBA00022989"/>
    </source>
</evidence>
<dbReference type="PANTHER" id="PTHR33695:SF1">
    <property type="entry name" value="LIPOPROTEIN SIGNAL PEPTIDASE"/>
    <property type="match status" value="1"/>
</dbReference>
<dbReference type="PANTHER" id="PTHR33695">
    <property type="entry name" value="LIPOPROTEIN SIGNAL PEPTIDASE"/>
    <property type="match status" value="1"/>
</dbReference>
<feature type="active site" evidence="9">
    <location>
        <position position="113"/>
    </location>
</feature>
<dbReference type="PROSITE" id="PS00855">
    <property type="entry name" value="SPASE_II"/>
    <property type="match status" value="1"/>
</dbReference>
<evidence type="ECO:0000313" key="12">
    <source>
        <dbReference type="EMBL" id="STQ88144.1"/>
    </source>
</evidence>
<feature type="active site" evidence="9">
    <location>
        <position position="130"/>
    </location>
</feature>
<evidence type="ECO:0000256" key="10">
    <source>
        <dbReference type="RuleBase" id="RU000594"/>
    </source>
</evidence>
<keyword evidence="6 9" id="KW-0378">Hydrolase</keyword>
<proteinExistence type="inferred from homology"/>
<keyword evidence="12" id="KW-0449">Lipoprotein</keyword>
<evidence type="ECO:0000256" key="2">
    <source>
        <dbReference type="ARBA" id="ARBA00022475"/>
    </source>
</evidence>
<gene>
    <name evidence="9 12" type="primary">lspA</name>
    <name evidence="12" type="ORF">NCTC13156_00976</name>
</gene>
<protein>
    <recommendedName>
        <fullName evidence="9">Lipoprotein signal peptidase</fullName>
        <ecNumber evidence="9">3.4.23.36</ecNumber>
    </recommendedName>
    <alternativeName>
        <fullName evidence="9">Prolipoprotein signal peptidase</fullName>
    </alternativeName>
    <alternativeName>
        <fullName evidence="9">Signal peptidase II</fullName>
        <shortName evidence="9">SPase II</shortName>
    </alternativeName>
</protein>
<evidence type="ECO:0000256" key="1">
    <source>
        <dbReference type="ARBA" id="ARBA00006139"/>
    </source>
</evidence>
<name>A0A377Q058_9HELI</name>
<dbReference type="GO" id="GO:0005886">
    <property type="term" value="C:plasma membrane"/>
    <property type="evidence" value="ECO:0007669"/>
    <property type="project" value="UniProtKB-SubCell"/>
</dbReference>
<dbReference type="GO" id="GO:0004190">
    <property type="term" value="F:aspartic-type endopeptidase activity"/>
    <property type="evidence" value="ECO:0007669"/>
    <property type="project" value="UniProtKB-UniRule"/>
</dbReference>
<feature type="transmembrane region" description="Helical" evidence="9">
    <location>
        <begin position="6"/>
        <end position="27"/>
    </location>
</feature>
<dbReference type="UniPathway" id="UPA00665"/>
<keyword evidence="2 9" id="KW-1003">Cell membrane</keyword>
<keyword evidence="4 9" id="KW-0812">Transmembrane</keyword>
<dbReference type="GeneID" id="93197039"/>
<evidence type="ECO:0000256" key="8">
    <source>
        <dbReference type="ARBA" id="ARBA00023136"/>
    </source>
</evidence>
<comment type="catalytic activity">
    <reaction evidence="9 10">
        <text>Release of signal peptides from bacterial membrane prolipoproteins. Hydrolyzes -Xaa-Yaa-Zaa-|-(S,diacylglyceryl)Cys-, in which Xaa is hydrophobic (preferably Leu), and Yaa (Ala or Ser) and Zaa (Gly or Ala) have small, neutral side chains.</text>
        <dbReference type="EC" id="3.4.23.36"/>
    </reaction>
</comment>
<reference evidence="12 13" key="1">
    <citation type="submission" date="2018-06" db="EMBL/GenBank/DDBJ databases">
        <authorList>
            <consortium name="Pathogen Informatics"/>
            <person name="Doyle S."/>
        </authorList>
    </citation>
    <scope>NUCLEOTIDE SEQUENCE [LARGE SCALE GENOMIC DNA]</scope>
    <source>
        <strain evidence="12 13">NCTC13156</strain>
    </source>
</reference>
<keyword evidence="3 9" id="KW-0645">Protease</keyword>
<dbReference type="GO" id="GO:0006508">
    <property type="term" value="P:proteolysis"/>
    <property type="evidence" value="ECO:0007669"/>
    <property type="project" value="UniProtKB-KW"/>
</dbReference>
<evidence type="ECO:0000256" key="3">
    <source>
        <dbReference type="ARBA" id="ARBA00022670"/>
    </source>
</evidence>
<keyword evidence="7 9" id="KW-1133">Transmembrane helix</keyword>
<dbReference type="HAMAP" id="MF_00161">
    <property type="entry name" value="LspA"/>
    <property type="match status" value="1"/>
</dbReference>
<feature type="transmembrane region" description="Helical" evidence="9">
    <location>
        <begin position="64"/>
        <end position="79"/>
    </location>
</feature>
<feature type="transmembrane region" description="Helical" evidence="9">
    <location>
        <begin position="123"/>
        <end position="146"/>
    </location>
</feature>
<evidence type="ECO:0000256" key="9">
    <source>
        <dbReference type="HAMAP-Rule" id="MF_00161"/>
    </source>
</evidence>
<dbReference type="NCBIfam" id="TIGR00077">
    <property type="entry name" value="lspA"/>
    <property type="match status" value="1"/>
</dbReference>
<evidence type="ECO:0000256" key="5">
    <source>
        <dbReference type="ARBA" id="ARBA00022750"/>
    </source>
</evidence>
<comment type="pathway">
    <text evidence="9">Protein modification; lipoprotein biosynthesis (signal peptide cleavage).</text>
</comment>
<comment type="function">
    <text evidence="9 10">This protein specifically catalyzes the removal of signal peptides from prolipoproteins.</text>
</comment>
<dbReference type="Proteomes" id="UP000255269">
    <property type="component" value="Unassembled WGS sequence"/>
</dbReference>
<evidence type="ECO:0000256" key="4">
    <source>
        <dbReference type="ARBA" id="ARBA00022692"/>
    </source>
</evidence>
<keyword evidence="5 9" id="KW-0064">Aspartyl protease</keyword>
<sequence length="153" mass="18140">MIKKHFLIHFFLAVILVLILDQAIKWWFVLSGFEYQGKIISLVLVYNQGVAFSMFAFLQEWLKYLQILLLIGIFIYLWKNQELFKTYCIQIGVIFGGGISNILDRFIHIGVVDYIYWHYKFEFAIFNFADIMINLGVFLIVLQTLLRKDKRAV</sequence>
<dbReference type="EMBL" id="UGJF01000001">
    <property type="protein sequence ID" value="STQ88144.1"/>
    <property type="molecule type" value="Genomic_DNA"/>
</dbReference>
<organism evidence="12 13">
    <name type="scientific">Helicobacter pullorum</name>
    <dbReference type="NCBI Taxonomy" id="35818"/>
    <lineage>
        <taxon>Bacteria</taxon>
        <taxon>Pseudomonadati</taxon>
        <taxon>Campylobacterota</taxon>
        <taxon>Epsilonproteobacteria</taxon>
        <taxon>Campylobacterales</taxon>
        <taxon>Helicobacteraceae</taxon>
        <taxon>Helicobacter</taxon>
    </lineage>
</organism>
<dbReference type="InterPro" id="IPR001872">
    <property type="entry name" value="Peptidase_A8"/>
</dbReference>
<dbReference type="EC" id="3.4.23.36" evidence="9"/>
<dbReference type="RefSeq" id="WP_371257995.1">
    <property type="nucleotide sequence ID" value="NZ_CAJFGW010000017.1"/>
</dbReference>
<evidence type="ECO:0000256" key="11">
    <source>
        <dbReference type="RuleBase" id="RU004181"/>
    </source>
</evidence>
<accession>A0A377Q058</accession>
<comment type="similarity">
    <text evidence="1 9 11">Belongs to the peptidase A8 family.</text>
</comment>
<evidence type="ECO:0000313" key="13">
    <source>
        <dbReference type="Proteomes" id="UP000255269"/>
    </source>
</evidence>
<comment type="subcellular location">
    <subcellularLocation>
        <location evidence="9">Cell membrane</location>
        <topology evidence="9">Multi-pass membrane protein</topology>
    </subcellularLocation>
</comment>
<evidence type="ECO:0000256" key="6">
    <source>
        <dbReference type="ARBA" id="ARBA00022801"/>
    </source>
</evidence>
<dbReference type="AlphaFoldDB" id="A0A377Q058"/>
<keyword evidence="8 9" id="KW-0472">Membrane</keyword>
<feature type="transmembrane region" description="Helical" evidence="9">
    <location>
        <begin position="86"/>
        <end position="103"/>
    </location>
</feature>
<dbReference type="Pfam" id="PF01252">
    <property type="entry name" value="Peptidase_A8"/>
    <property type="match status" value="1"/>
</dbReference>